<dbReference type="PANTHER" id="PTHR46663">
    <property type="entry name" value="DIGUANYLATE CYCLASE DGCT-RELATED"/>
    <property type="match status" value="1"/>
</dbReference>
<organism evidence="4 5">
    <name type="scientific">Paucimonas lemoignei</name>
    <name type="common">Pseudomonas lemoignei</name>
    <dbReference type="NCBI Taxonomy" id="29443"/>
    <lineage>
        <taxon>Bacteria</taxon>
        <taxon>Pseudomonadati</taxon>
        <taxon>Pseudomonadota</taxon>
        <taxon>Betaproteobacteria</taxon>
        <taxon>Burkholderiales</taxon>
        <taxon>Burkholderiaceae</taxon>
        <taxon>Paucimonas</taxon>
    </lineage>
</organism>
<dbReference type="SUPFAM" id="SSF52172">
    <property type="entry name" value="CheY-like"/>
    <property type="match status" value="1"/>
</dbReference>
<feature type="domain" description="Response regulatory" evidence="2">
    <location>
        <begin position="11"/>
        <end position="126"/>
    </location>
</feature>
<dbReference type="InterPro" id="IPR029787">
    <property type="entry name" value="Nucleotide_cyclase"/>
</dbReference>
<evidence type="ECO:0000313" key="5">
    <source>
        <dbReference type="Proteomes" id="UP000295382"/>
    </source>
</evidence>
<dbReference type="SUPFAM" id="SSF55073">
    <property type="entry name" value="Nucleotide cyclase"/>
    <property type="match status" value="1"/>
</dbReference>
<dbReference type="InterPro" id="IPR043128">
    <property type="entry name" value="Rev_trsase/Diguanyl_cyclase"/>
</dbReference>
<dbReference type="NCBIfam" id="TIGR00254">
    <property type="entry name" value="GGDEF"/>
    <property type="match status" value="1"/>
</dbReference>
<dbReference type="FunFam" id="3.30.70.270:FF:000001">
    <property type="entry name" value="Diguanylate cyclase domain protein"/>
    <property type="match status" value="1"/>
</dbReference>
<dbReference type="PANTHER" id="PTHR46663:SF2">
    <property type="entry name" value="GGDEF DOMAIN-CONTAINING PROTEIN"/>
    <property type="match status" value="1"/>
</dbReference>
<keyword evidence="1" id="KW-0597">Phosphoprotein</keyword>
<gene>
    <name evidence="4" type="ORF">EDC30_107138</name>
</gene>
<dbReference type="InterPro" id="IPR000160">
    <property type="entry name" value="GGDEF_dom"/>
</dbReference>
<dbReference type="EMBL" id="SLZQ01000007">
    <property type="protein sequence ID" value="TCS36321.1"/>
    <property type="molecule type" value="Genomic_DNA"/>
</dbReference>
<accession>A0A4R3HVR8</accession>
<dbReference type="InterPro" id="IPR001789">
    <property type="entry name" value="Sig_transdc_resp-reg_receiver"/>
</dbReference>
<dbReference type="SMART" id="SM00448">
    <property type="entry name" value="REC"/>
    <property type="match status" value="1"/>
</dbReference>
<reference evidence="4 5" key="1">
    <citation type="submission" date="2019-03" db="EMBL/GenBank/DDBJ databases">
        <title>Genomic Encyclopedia of Type Strains, Phase IV (KMG-IV): sequencing the most valuable type-strain genomes for metagenomic binning, comparative biology and taxonomic classification.</title>
        <authorList>
            <person name="Goeker M."/>
        </authorList>
    </citation>
    <scope>NUCLEOTIDE SEQUENCE [LARGE SCALE GENOMIC DNA]</scope>
    <source>
        <strain evidence="4 5">DSM 7445</strain>
    </source>
</reference>
<feature type="modified residue" description="4-aspartylphosphate" evidence="1">
    <location>
        <position position="61"/>
    </location>
</feature>
<comment type="caution">
    <text evidence="4">The sequence shown here is derived from an EMBL/GenBank/DDBJ whole genome shotgun (WGS) entry which is preliminary data.</text>
</comment>
<dbReference type="InterPro" id="IPR052163">
    <property type="entry name" value="DGC-Regulatory_Protein"/>
</dbReference>
<dbReference type="Proteomes" id="UP000295382">
    <property type="component" value="Unassembled WGS sequence"/>
</dbReference>
<dbReference type="GO" id="GO:0000160">
    <property type="term" value="P:phosphorelay signal transduction system"/>
    <property type="evidence" value="ECO:0007669"/>
    <property type="project" value="InterPro"/>
</dbReference>
<name>A0A4R3HVR8_PAULE</name>
<dbReference type="Pfam" id="PF00072">
    <property type="entry name" value="Response_reg"/>
    <property type="match status" value="1"/>
</dbReference>
<feature type="domain" description="GGDEF" evidence="3">
    <location>
        <begin position="176"/>
        <end position="310"/>
    </location>
</feature>
<dbReference type="PROSITE" id="PS50887">
    <property type="entry name" value="GGDEF"/>
    <property type="match status" value="1"/>
</dbReference>
<dbReference type="GO" id="GO:0003824">
    <property type="term" value="F:catalytic activity"/>
    <property type="evidence" value="ECO:0007669"/>
    <property type="project" value="UniProtKB-ARBA"/>
</dbReference>
<evidence type="ECO:0000259" key="3">
    <source>
        <dbReference type="PROSITE" id="PS50887"/>
    </source>
</evidence>
<dbReference type="Gene3D" id="3.30.70.270">
    <property type="match status" value="1"/>
</dbReference>
<dbReference type="SMART" id="SM00267">
    <property type="entry name" value="GGDEF"/>
    <property type="match status" value="1"/>
</dbReference>
<dbReference type="Pfam" id="PF00990">
    <property type="entry name" value="GGDEF"/>
    <property type="match status" value="1"/>
</dbReference>
<protein>
    <submittedName>
        <fullName evidence="4">Response regulator receiver modulated diguanylate cyclase</fullName>
    </submittedName>
</protein>
<sequence length="315" mass="35738">MTSSIDIQQAKILVVDDSVDNAHLLVEALKISGFCNVSWTNDSRDVYAMHAKNHFDLILLDMHMPYLNGLQIMEQLRGIEQDRYLPVLAITGDSEFKIAALQAGARDFLMKPFDIIELDARVRNMLEVRLLYNAVQEQSRIQRELAMHDSLTGLPNRRLLMDRLHTMMQHAQRSRQHLAVLYLDLDGFKPVNDQMGHQAGDELLKMVAQRLLHTVRRDDTVSRLGGDEFVLLLADVADIATVERLAEKVLRYLSSPFIVQDRPVKITASIGIATYSHDIDSDCESLLADADMAMYQAKNRGKSRYFMLNKSAVLA</sequence>
<proteinExistence type="predicted"/>
<keyword evidence="5" id="KW-1185">Reference proteome</keyword>
<dbReference type="PROSITE" id="PS50110">
    <property type="entry name" value="RESPONSE_REGULATORY"/>
    <property type="match status" value="1"/>
</dbReference>
<dbReference type="OrthoDB" id="9813903at2"/>
<dbReference type="CDD" id="cd01949">
    <property type="entry name" value="GGDEF"/>
    <property type="match status" value="1"/>
</dbReference>
<dbReference type="InterPro" id="IPR011006">
    <property type="entry name" value="CheY-like_superfamily"/>
</dbReference>
<evidence type="ECO:0000256" key="1">
    <source>
        <dbReference type="PROSITE-ProRule" id="PRU00169"/>
    </source>
</evidence>
<dbReference type="Gene3D" id="3.40.50.2300">
    <property type="match status" value="1"/>
</dbReference>
<evidence type="ECO:0000313" key="4">
    <source>
        <dbReference type="EMBL" id="TCS36321.1"/>
    </source>
</evidence>
<evidence type="ECO:0000259" key="2">
    <source>
        <dbReference type="PROSITE" id="PS50110"/>
    </source>
</evidence>
<dbReference type="AlphaFoldDB" id="A0A4R3HVR8"/>